<sequence>MISQGEVFVGANSWRWEPQFDATKSSHADRFKQKVYCPLTCLILRHGSSSLVIPRHDIFNNLPLPYVEEEFKIDISWKDMIGNRSEPPPYVHIKRSIL</sequence>
<proteinExistence type="predicted"/>
<evidence type="ECO:0000313" key="1">
    <source>
        <dbReference type="EMBL" id="KAK4374915.1"/>
    </source>
</evidence>
<accession>A0AAE1SSB8</accession>
<keyword evidence="2" id="KW-1185">Reference proteome</keyword>
<dbReference type="AlphaFoldDB" id="A0AAE1SSB8"/>
<reference evidence="1" key="1">
    <citation type="submission" date="2023-12" db="EMBL/GenBank/DDBJ databases">
        <title>Genome assembly of Anisodus tanguticus.</title>
        <authorList>
            <person name="Wang Y.-J."/>
        </authorList>
    </citation>
    <scope>NUCLEOTIDE SEQUENCE</scope>
    <source>
        <strain evidence="1">KB-2021</strain>
        <tissue evidence="1">Leaf</tissue>
    </source>
</reference>
<dbReference type="Proteomes" id="UP001291623">
    <property type="component" value="Unassembled WGS sequence"/>
</dbReference>
<gene>
    <name evidence="1" type="ORF">RND71_005592</name>
</gene>
<name>A0AAE1SSB8_9SOLA</name>
<dbReference type="EMBL" id="JAVYJV010000003">
    <property type="protein sequence ID" value="KAK4374915.1"/>
    <property type="molecule type" value="Genomic_DNA"/>
</dbReference>
<evidence type="ECO:0000313" key="2">
    <source>
        <dbReference type="Proteomes" id="UP001291623"/>
    </source>
</evidence>
<comment type="caution">
    <text evidence="1">The sequence shown here is derived from an EMBL/GenBank/DDBJ whole genome shotgun (WGS) entry which is preliminary data.</text>
</comment>
<protein>
    <submittedName>
        <fullName evidence="1">Uncharacterized protein</fullName>
    </submittedName>
</protein>
<organism evidence="1 2">
    <name type="scientific">Anisodus tanguticus</name>
    <dbReference type="NCBI Taxonomy" id="243964"/>
    <lineage>
        <taxon>Eukaryota</taxon>
        <taxon>Viridiplantae</taxon>
        <taxon>Streptophyta</taxon>
        <taxon>Embryophyta</taxon>
        <taxon>Tracheophyta</taxon>
        <taxon>Spermatophyta</taxon>
        <taxon>Magnoliopsida</taxon>
        <taxon>eudicotyledons</taxon>
        <taxon>Gunneridae</taxon>
        <taxon>Pentapetalae</taxon>
        <taxon>asterids</taxon>
        <taxon>lamiids</taxon>
        <taxon>Solanales</taxon>
        <taxon>Solanaceae</taxon>
        <taxon>Solanoideae</taxon>
        <taxon>Hyoscyameae</taxon>
        <taxon>Anisodus</taxon>
    </lineage>
</organism>